<gene>
    <name evidence="2" type="ORF">C8N45_1401</name>
</gene>
<dbReference type="OrthoDB" id="7059801at2"/>
<evidence type="ECO:0000313" key="3">
    <source>
        <dbReference type="Proteomes" id="UP000244523"/>
    </source>
</evidence>
<dbReference type="EMBL" id="QBUD01000040">
    <property type="protein sequence ID" value="PUB08313.1"/>
    <property type="molecule type" value="Genomic_DNA"/>
</dbReference>
<sequence>MSFLRFRRVIMMVSVCFISVLSALHASAQTLTGSNVDSRVLVAMQFENDAVQAMMPEGWTLFPFPSGALKGANSLLIFADRYLGMDAEGKPNDPASYRAIAMASLGKSTTTDEVRTFVTKVFATVDGNDPYGNARLANISRSSSVESNDSAPPKLTEEWSMNADGGELSLSLAYTAGPLSWAARESQSYSNVDSTIHHLNRFEQLSDLAMSAPLGRALNGDLEISSSIPELAALFSGAERTIAVIVIPMYVREVFEP</sequence>
<comment type="caution">
    <text evidence="2">The sequence shown here is derived from an EMBL/GenBank/DDBJ whole genome shotgun (WGS) entry which is preliminary data.</text>
</comment>
<proteinExistence type="predicted"/>
<evidence type="ECO:0000313" key="2">
    <source>
        <dbReference type="EMBL" id="PUB08313.1"/>
    </source>
</evidence>
<organism evidence="2 3">
    <name type="scientific">Yoonia sediminilitoris</name>
    <dbReference type="NCBI Taxonomy" id="1286148"/>
    <lineage>
        <taxon>Bacteria</taxon>
        <taxon>Pseudomonadati</taxon>
        <taxon>Pseudomonadota</taxon>
        <taxon>Alphaproteobacteria</taxon>
        <taxon>Rhodobacterales</taxon>
        <taxon>Paracoccaceae</taxon>
        <taxon>Yoonia</taxon>
    </lineage>
</organism>
<protein>
    <submittedName>
        <fullName evidence="2">Uncharacterized protein</fullName>
    </submittedName>
</protein>
<name>A0A2T6K0Y6_9RHOB</name>
<dbReference type="Proteomes" id="UP000244523">
    <property type="component" value="Unassembled WGS sequence"/>
</dbReference>
<feature type="signal peptide" evidence="1">
    <location>
        <begin position="1"/>
        <end position="28"/>
    </location>
</feature>
<evidence type="ECO:0000256" key="1">
    <source>
        <dbReference type="SAM" id="SignalP"/>
    </source>
</evidence>
<feature type="chain" id="PRO_5015446339" evidence="1">
    <location>
        <begin position="29"/>
        <end position="257"/>
    </location>
</feature>
<keyword evidence="1" id="KW-0732">Signal</keyword>
<keyword evidence="3" id="KW-1185">Reference proteome</keyword>
<accession>A0A2T6K0Y6</accession>
<dbReference type="AlphaFoldDB" id="A0A2T6K0Y6"/>
<reference evidence="2 3" key="1">
    <citation type="submission" date="2018-04" db="EMBL/GenBank/DDBJ databases">
        <title>Genomic Encyclopedia of Archaeal and Bacterial Type Strains, Phase II (KMG-II): from individual species to whole genera.</title>
        <authorList>
            <person name="Goeker M."/>
        </authorList>
    </citation>
    <scope>NUCLEOTIDE SEQUENCE [LARGE SCALE GENOMIC DNA]</scope>
    <source>
        <strain evidence="2 3">DSM 29955</strain>
    </source>
</reference>
<dbReference type="RefSeq" id="WP_133176042.1">
    <property type="nucleotide sequence ID" value="NZ_QBUD01000040.1"/>
</dbReference>